<reference evidence="3" key="1">
    <citation type="submission" date="2016-06" db="EMBL/GenBank/DDBJ databases">
        <title>Pandoraea oxalativorans DSM 23570 Genome Sequencing.</title>
        <authorList>
            <person name="Ee R."/>
            <person name="Lim Y.-L."/>
            <person name="Yong D."/>
            <person name="Yin W.-F."/>
            <person name="Chan K.-G."/>
        </authorList>
    </citation>
    <scope>NUCLEOTIDE SEQUENCE</scope>
    <source>
        <strain evidence="3">DSM 23570</strain>
    </source>
</reference>
<dbReference type="AlphaFoldDB" id="A0A192B1H0"/>
<dbReference type="InterPro" id="IPR029069">
    <property type="entry name" value="HotDog_dom_sf"/>
</dbReference>
<feature type="compositionally biased region" description="Low complexity" evidence="1">
    <location>
        <begin position="310"/>
        <end position="321"/>
    </location>
</feature>
<dbReference type="KEGG" id="pox:MB84_26840"/>
<dbReference type="RefSeq" id="WP_052653351.1">
    <property type="nucleotide sequence ID" value="NZ_CP011253.3"/>
</dbReference>
<sequence length="331" mass="36555">MPNDRPRDPSDSPNIAVATQLKQVPYLPSPLHLYLRALMTSRKPARAQPMPPLAFERRNVPLDREDIARYARLCGFAQPTGVPPTWPHLLAFPLHMLLMTDRAFPFAMLGMVHLANRIRQFAALNVGERLTLDVRCGPLSAHDKGQVFTVVTTARRDDIVVWIGESLYLRTGVRDALGAPYQAQLSADPSLTKAATWAVPADLGRQYARISGDYNPIHLWPLTAKLFGFARPIIHGMWSFARTLAAVLPDDASAYGPVDLRVEFKTPVLLPGDVTLWRAPYAPPHPQHFELRDAAGTVPHLRGRWQAIDAASSAQPASSSPSPHPPLPDQP</sequence>
<evidence type="ECO:0000313" key="4">
    <source>
        <dbReference type="Proteomes" id="UP000035050"/>
    </source>
</evidence>
<dbReference type="PRINTS" id="PR01483">
    <property type="entry name" value="FASYNTHASE"/>
</dbReference>
<keyword evidence="4" id="KW-1185">Reference proteome</keyword>
<dbReference type="GO" id="GO:0004312">
    <property type="term" value="F:fatty acid synthase activity"/>
    <property type="evidence" value="ECO:0007669"/>
    <property type="project" value="InterPro"/>
</dbReference>
<dbReference type="GO" id="GO:0006633">
    <property type="term" value="P:fatty acid biosynthetic process"/>
    <property type="evidence" value="ECO:0007669"/>
    <property type="project" value="InterPro"/>
</dbReference>
<dbReference type="EMBL" id="CP011253">
    <property type="protein sequence ID" value="ANJ87145.1"/>
    <property type="molecule type" value="Genomic_DNA"/>
</dbReference>
<evidence type="ECO:0000259" key="2">
    <source>
        <dbReference type="Pfam" id="PF01575"/>
    </source>
</evidence>
<evidence type="ECO:0000313" key="3">
    <source>
        <dbReference type="EMBL" id="ANJ87145.1"/>
    </source>
</evidence>
<dbReference type="GO" id="GO:0005835">
    <property type="term" value="C:fatty acid synthase complex"/>
    <property type="evidence" value="ECO:0007669"/>
    <property type="project" value="InterPro"/>
</dbReference>
<proteinExistence type="predicted"/>
<gene>
    <name evidence="3" type="ORF">MB84_26840</name>
</gene>
<dbReference type="PANTHER" id="PTHR43841">
    <property type="entry name" value="3-HYDROXYACYL-THIOESTER DEHYDRATASE HTDX-RELATED"/>
    <property type="match status" value="1"/>
</dbReference>
<dbReference type="OrthoDB" id="9774179at2"/>
<evidence type="ECO:0000256" key="1">
    <source>
        <dbReference type="SAM" id="MobiDB-lite"/>
    </source>
</evidence>
<feature type="domain" description="MaoC-like" evidence="2">
    <location>
        <begin position="204"/>
        <end position="271"/>
    </location>
</feature>
<dbReference type="InterPro" id="IPR003965">
    <property type="entry name" value="Fatty_acid_synthase"/>
</dbReference>
<feature type="region of interest" description="Disordered" evidence="1">
    <location>
        <begin position="309"/>
        <end position="331"/>
    </location>
</feature>
<dbReference type="Gene3D" id="3.10.129.10">
    <property type="entry name" value="Hotdog Thioesterase"/>
    <property type="match status" value="1"/>
</dbReference>
<dbReference type="Proteomes" id="UP000035050">
    <property type="component" value="Chromosome"/>
</dbReference>
<accession>A0A192B1H0</accession>
<protein>
    <recommendedName>
        <fullName evidence="2">MaoC-like domain-containing protein</fullName>
    </recommendedName>
</protein>
<organism evidence="3 4">
    <name type="scientific">Pandoraea oxalativorans</name>
    <dbReference type="NCBI Taxonomy" id="573737"/>
    <lineage>
        <taxon>Bacteria</taxon>
        <taxon>Pseudomonadati</taxon>
        <taxon>Pseudomonadota</taxon>
        <taxon>Betaproteobacteria</taxon>
        <taxon>Burkholderiales</taxon>
        <taxon>Burkholderiaceae</taxon>
        <taxon>Pandoraea</taxon>
    </lineage>
</organism>
<dbReference type="PANTHER" id="PTHR43841:SF1">
    <property type="entry name" value="3-HYDROXYACYL-THIOESTER DEHYDRATASE X"/>
    <property type="match status" value="1"/>
</dbReference>
<dbReference type="SUPFAM" id="SSF54637">
    <property type="entry name" value="Thioesterase/thiol ester dehydrase-isomerase"/>
    <property type="match status" value="2"/>
</dbReference>
<dbReference type="Pfam" id="PF01575">
    <property type="entry name" value="MaoC_dehydratas"/>
    <property type="match status" value="1"/>
</dbReference>
<name>A0A192B1H0_9BURK</name>
<dbReference type="InterPro" id="IPR002539">
    <property type="entry name" value="MaoC-like_dom"/>
</dbReference>
<feature type="compositionally biased region" description="Pro residues" evidence="1">
    <location>
        <begin position="322"/>
        <end position="331"/>
    </location>
</feature>